<evidence type="ECO:0000313" key="3">
    <source>
        <dbReference type="Proteomes" id="UP000664203"/>
    </source>
</evidence>
<proteinExistence type="predicted"/>
<feature type="compositionally biased region" description="Low complexity" evidence="1">
    <location>
        <begin position="11"/>
        <end position="21"/>
    </location>
</feature>
<evidence type="ECO:0000313" key="2">
    <source>
        <dbReference type="EMBL" id="CAF9939665.1"/>
    </source>
</evidence>
<name>A0A8H3PG70_9LECA</name>
<organism evidence="2 3">
    <name type="scientific">Alectoria fallacina</name>
    <dbReference type="NCBI Taxonomy" id="1903189"/>
    <lineage>
        <taxon>Eukaryota</taxon>
        <taxon>Fungi</taxon>
        <taxon>Dikarya</taxon>
        <taxon>Ascomycota</taxon>
        <taxon>Pezizomycotina</taxon>
        <taxon>Lecanoromycetes</taxon>
        <taxon>OSLEUM clade</taxon>
        <taxon>Lecanoromycetidae</taxon>
        <taxon>Lecanorales</taxon>
        <taxon>Lecanorineae</taxon>
        <taxon>Parmeliaceae</taxon>
        <taxon>Alectoria</taxon>
    </lineage>
</organism>
<dbReference type="EMBL" id="CAJPDR010000559">
    <property type="protein sequence ID" value="CAF9939665.1"/>
    <property type="molecule type" value="Genomic_DNA"/>
</dbReference>
<evidence type="ECO:0000256" key="1">
    <source>
        <dbReference type="SAM" id="MobiDB-lite"/>
    </source>
</evidence>
<dbReference type="AlphaFoldDB" id="A0A8H3PG70"/>
<feature type="compositionally biased region" description="Basic and acidic residues" evidence="1">
    <location>
        <begin position="1"/>
        <end position="10"/>
    </location>
</feature>
<gene>
    <name evidence="2" type="ORF">ALECFALPRED_008211</name>
</gene>
<comment type="caution">
    <text evidence="2">The sequence shown here is derived from an EMBL/GenBank/DDBJ whole genome shotgun (WGS) entry which is preliminary data.</text>
</comment>
<sequence length="117" mass="12732">MSNPEREKRATTAAITMPAMAPEDRSEDDLEALGPFDGLDAGKDEDVVASALDQQMGLRICEMDIPLDGIVDKVLEILVRDVALRLLEDVDEDSTALAFAIETFPFALAKLVVQTLI</sequence>
<feature type="region of interest" description="Disordered" evidence="1">
    <location>
        <begin position="1"/>
        <end position="38"/>
    </location>
</feature>
<protein>
    <submittedName>
        <fullName evidence="2">Uncharacterized protein</fullName>
    </submittedName>
</protein>
<dbReference type="Proteomes" id="UP000664203">
    <property type="component" value="Unassembled WGS sequence"/>
</dbReference>
<accession>A0A8H3PG70</accession>
<reference evidence="2" key="1">
    <citation type="submission" date="2021-03" db="EMBL/GenBank/DDBJ databases">
        <authorList>
            <person name="Tagirdzhanova G."/>
        </authorList>
    </citation>
    <scope>NUCLEOTIDE SEQUENCE</scope>
</reference>
<keyword evidence="3" id="KW-1185">Reference proteome</keyword>